<feature type="compositionally biased region" description="Low complexity" evidence="1">
    <location>
        <begin position="55"/>
        <end position="77"/>
    </location>
</feature>
<dbReference type="PANTHER" id="PTHR12210">
    <property type="entry name" value="DULLARD PROTEIN PHOSPHATASE"/>
    <property type="match status" value="1"/>
</dbReference>
<evidence type="ECO:0000313" key="3">
    <source>
        <dbReference type="EMBL" id="KAG2227635.1"/>
    </source>
</evidence>
<feature type="compositionally biased region" description="Low complexity" evidence="1">
    <location>
        <begin position="168"/>
        <end position="183"/>
    </location>
</feature>
<dbReference type="AlphaFoldDB" id="A0A8H7SDM7"/>
<name>A0A8H7SDM7_9FUNG</name>
<sequence length="386" mass="42217">MSQTQTVKPSDEPKTSAQSTTTASTHLTQVAPQDSAKTAASKNKAKHVDPHYVKSPLPGSGAPPNGNSRPPSRSGSLKGLKGHGFLSLLLCCTFGAGSFLDNSDKSAVFSRHRKKNNTTTNNRHSRASTTTASTSGEKPSSTPAKSPTLPKILTSPTELAHFDNSRNSTDQQQQDSPDTQFTSATPRSIPPQSPEGQIMWLLPPLASEHTGRKCLVLDLDETLVHSSFKIIPNPDFIVPVEIDNQYHNVYVLKRPGVDEFMRKMGEIYEIVVFTASLSKYADPVLDMLDIHKVVTHRLFRESCFNHKGTYVKDLSQLGRDLTQTLILDNSPASYIFHTANAVPVSTWFSDPHDTELTDLIAFLEDLTVVDDVTLILDSTIDPGLPT</sequence>
<dbReference type="InterPro" id="IPR036412">
    <property type="entry name" value="HAD-like_sf"/>
</dbReference>
<comment type="caution">
    <text evidence="3">The sequence shown here is derived from an EMBL/GenBank/DDBJ whole genome shotgun (WGS) entry which is preliminary data.</text>
</comment>
<dbReference type="GO" id="GO:0034198">
    <property type="term" value="P:cellular response to amino acid starvation"/>
    <property type="evidence" value="ECO:0007669"/>
    <property type="project" value="UniProtKB-ARBA"/>
</dbReference>
<dbReference type="SUPFAM" id="SSF56784">
    <property type="entry name" value="HAD-like"/>
    <property type="match status" value="1"/>
</dbReference>
<gene>
    <name evidence="3" type="ORF">INT45_004676</name>
</gene>
<dbReference type="EMBL" id="JAEPRB010000005">
    <property type="protein sequence ID" value="KAG2227635.1"/>
    <property type="molecule type" value="Genomic_DNA"/>
</dbReference>
<dbReference type="GO" id="GO:0016791">
    <property type="term" value="F:phosphatase activity"/>
    <property type="evidence" value="ECO:0007669"/>
    <property type="project" value="InterPro"/>
</dbReference>
<dbReference type="InterPro" id="IPR004274">
    <property type="entry name" value="FCP1_dom"/>
</dbReference>
<organism evidence="3 4">
    <name type="scientific">Circinella minor</name>
    <dbReference type="NCBI Taxonomy" id="1195481"/>
    <lineage>
        <taxon>Eukaryota</taxon>
        <taxon>Fungi</taxon>
        <taxon>Fungi incertae sedis</taxon>
        <taxon>Mucoromycota</taxon>
        <taxon>Mucoromycotina</taxon>
        <taxon>Mucoromycetes</taxon>
        <taxon>Mucorales</taxon>
        <taxon>Lichtheimiaceae</taxon>
        <taxon>Circinella</taxon>
    </lineage>
</organism>
<dbReference type="InterPro" id="IPR050365">
    <property type="entry name" value="TIM50"/>
</dbReference>
<feature type="compositionally biased region" description="Low complexity" evidence="1">
    <location>
        <begin position="15"/>
        <end position="25"/>
    </location>
</feature>
<dbReference type="InterPro" id="IPR011948">
    <property type="entry name" value="Dullard_phosphatase"/>
</dbReference>
<dbReference type="GO" id="GO:0045944">
    <property type="term" value="P:positive regulation of transcription by RNA polymerase II"/>
    <property type="evidence" value="ECO:0007669"/>
    <property type="project" value="UniProtKB-ARBA"/>
</dbReference>
<dbReference type="NCBIfam" id="TIGR02251">
    <property type="entry name" value="HIF-SF_euk"/>
    <property type="match status" value="1"/>
</dbReference>
<feature type="domain" description="FCP1 homology" evidence="2">
    <location>
        <begin position="208"/>
        <end position="366"/>
    </location>
</feature>
<dbReference type="GO" id="GO:1904262">
    <property type="term" value="P:negative regulation of TORC1 signaling"/>
    <property type="evidence" value="ECO:0007669"/>
    <property type="project" value="UniProtKB-ARBA"/>
</dbReference>
<accession>A0A8H7SDM7</accession>
<feature type="compositionally biased region" description="Low complexity" evidence="1">
    <location>
        <begin position="117"/>
        <end position="135"/>
    </location>
</feature>
<feature type="compositionally biased region" description="Polar residues" evidence="1">
    <location>
        <begin position="136"/>
        <end position="145"/>
    </location>
</feature>
<protein>
    <recommendedName>
        <fullName evidence="2">FCP1 homology domain-containing protein</fullName>
    </recommendedName>
</protein>
<dbReference type="CDD" id="cd07521">
    <property type="entry name" value="HAD_FCP1-like"/>
    <property type="match status" value="1"/>
</dbReference>
<dbReference type="OrthoDB" id="277011at2759"/>
<dbReference type="SMART" id="SM00577">
    <property type="entry name" value="CPDc"/>
    <property type="match status" value="1"/>
</dbReference>
<dbReference type="PROSITE" id="PS50969">
    <property type="entry name" value="FCP1"/>
    <property type="match status" value="1"/>
</dbReference>
<keyword evidence="4" id="KW-1185">Reference proteome</keyword>
<evidence type="ECO:0000313" key="4">
    <source>
        <dbReference type="Proteomes" id="UP000646827"/>
    </source>
</evidence>
<proteinExistence type="predicted"/>
<evidence type="ECO:0000259" key="2">
    <source>
        <dbReference type="PROSITE" id="PS50969"/>
    </source>
</evidence>
<reference evidence="3 4" key="1">
    <citation type="submission" date="2020-12" db="EMBL/GenBank/DDBJ databases">
        <title>Metabolic potential, ecology and presence of endohyphal bacteria is reflected in genomic diversity of Mucoromycotina.</title>
        <authorList>
            <person name="Muszewska A."/>
            <person name="Okrasinska A."/>
            <person name="Steczkiewicz K."/>
            <person name="Drgas O."/>
            <person name="Orlowska M."/>
            <person name="Perlinska-Lenart U."/>
            <person name="Aleksandrzak-Piekarczyk T."/>
            <person name="Szatraj K."/>
            <person name="Zielenkiewicz U."/>
            <person name="Pilsyk S."/>
            <person name="Malc E."/>
            <person name="Mieczkowski P."/>
            <person name="Kruszewska J.S."/>
            <person name="Biernat P."/>
            <person name="Pawlowska J."/>
        </authorList>
    </citation>
    <scope>NUCLEOTIDE SEQUENCE [LARGE SCALE GENOMIC DNA]</scope>
    <source>
        <strain evidence="3 4">CBS 142.35</strain>
    </source>
</reference>
<dbReference type="Proteomes" id="UP000646827">
    <property type="component" value="Unassembled WGS sequence"/>
</dbReference>
<dbReference type="Pfam" id="PF03031">
    <property type="entry name" value="NIF"/>
    <property type="match status" value="1"/>
</dbReference>
<dbReference type="Gene3D" id="3.40.50.1000">
    <property type="entry name" value="HAD superfamily/HAD-like"/>
    <property type="match status" value="1"/>
</dbReference>
<dbReference type="FunFam" id="3.40.50.1000:FF:000043">
    <property type="entry name" value="General stress response phosphoprotein phosphatase Psr1/2"/>
    <property type="match status" value="1"/>
</dbReference>
<feature type="region of interest" description="Disordered" evidence="1">
    <location>
        <begin position="1"/>
        <end position="77"/>
    </location>
</feature>
<feature type="region of interest" description="Disordered" evidence="1">
    <location>
        <begin position="111"/>
        <end position="197"/>
    </location>
</feature>
<dbReference type="GO" id="GO:0009651">
    <property type="term" value="P:response to salt stress"/>
    <property type="evidence" value="ECO:0007669"/>
    <property type="project" value="UniProtKB-ARBA"/>
</dbReference>
<evidence type="ECO:0000256" key="1">
    <source>
        <dbReference type="SAM" id="MobiDB-lite"/>
    </source>
</evidence>
<dbReference type="InterPro" id="IPR023214">
    <property type="entry name" value="HAD_sf"/>
</dbReference>